<evidence type="ECO:0000259" key="1">
    <source>
        <dbReference type="Pfam" id="PF09834"/>
    </source>
</evidence>
<dbReference type="STRING" id="279360.MB14_11490"/>
<keyword evidence="3" id="KW-1185">Reference proteome</keyword>
<evidence type="ECO:0000313" key="3">
    <source>
        <dbReference type="Proteomes" id="UP000075583"/>
    </source>
</evidence>
<sequence length="81" mass="9318">MFLDSVVKSKIEREQQSDSNLKSILKTISWRIVGTIDTIMISYFITGEVSLALSIGSVEVFSKIVLYYFHERVWSSVKLKK</sequence>
<dbReference type="AlphaFoldDB" id="A0A150WY22"/>
<accession>A0A150WY22</accession>
<organism evidence="2 3">
    <name type="scientific">Roseivirga ehrenbergii (strain DSM 102268 / JCM 13514 / KCTC 12282 / NCIMB 14502 / KMM 6017)</name>
    <dbReference type="NCBI Taxonomy" id="279360"/>
    <lineage>
        <taxon>Bacteria</taxon>
        <taxon>Pseudomonadati</taxon>
        <taxon>Bacteroidota</taxon>
        <taxon>Cytophagia</taxon>
        <taxon>Cytophagales</taxon>
        <taxon>Roseivirgaceae</taxon>
        <taxon>Roseivirga</taxon>
    </lineage>
</organism>
<comment type="caution">
    <text evidence="2">The sequence shown here is derived from an EMBL/GenBank/DDBJ whole genome shotgun (WGS) entry which is preliminary data.</text>
</comment>
<feature type="domain" description="DUF2061" evidence="1">
    <location>
        <begin position="24"/>
        <end position="75"/>
    </location>
</feature>
<proteinExistence type="predicted"/>
<dbReference type="InterPro" id="IPR018638">
    <property type="entry name" value="DUF2061_membrane"/>
</dbReference>
<protein>
    <recommendedName>
        <fullName evidence="1">DUF2061 domain-containing protein</fullName>
    </recommendedName>
</protein>
<dbReference type="OrthoDB" id="197461at2"/>
<reference evidence="2" key="1">
    <citation type="submission" date="2016-01" db="EMBL/GenBank/DDBJ databases">
        <title>Genome sequencing of Roseivirga ehrenbergii KMM 6017.</title>
        <authorList>
            <person name="Selvaratnam C."/>
            <person name="Thevarajoo S."/>
            <person name="Goh K.M."/>
            <person name="Ee R."/>
            <person name="Chan K.-G."/>
            <person name="Chong C.S."/>
        </authorList>
    </citation>
    <scope>NUCLEOTIDE SEQUENCE [LARGE SCALE GENOMIC DNA]</scope>
    <source>
        <strain evidence="2">KMM 6017</strain>
    </source>
</reference>
<name>A0A150WY22_ROSEK</name>
<dbReference type="EMBL" id="LQZQ01000051">
    <property type="protein sequence ID" value="KYG71389.1"/>
    <property type="molecule type" value="Genomic_DNA"/>
</dbReference>
<dbReference type="Proteomes" id="UP000075583">
    <property type="component" value="Unassembled WGS sequence"/>
</dbReference>
<evidence type="ECO:0000313" key="2">
    <source>
        <dbReference type="EMBL" id="KYG71389.1"/>
    </source>
</evidence>
<dbReference type="RefSeq" id="WP_062594089.1">
    <property type="nucleotide sequence ID" value="NZ_LQZQ01000051.1"/>
</dbReference>
<dbReference type="Pfam" id="PF09834">
    <property type="entry name" value="DUF2061"/>
    <property type="match status" value="1"/>
</dbReference>
<gene>
    <name evidence="2" type="ORF">MB14_11490</name>
</gene>